<gene>
    <name evidence="2" type="ORF">RM531_01875</name>
</gene>
<protein>
    <submittedName>
        <fullName evidence="2">Uncharacterized protein</fullName>
    </submittedName>
</protein>
<keyword evidence="1" id="KW-0472">Membrane</keyword>
<feature type="transmembrane region" description="Helical" evidence="1">
    <location>
        <begin position="156"/>
        <end position="178"/>
    </location>
</feature>
<name>A0ABU3B434_9GAMM</name>
<feature type="transmembrane region" description="Helical" evidence="1">
    <location>
        <begin position="96"/>
        <end position="116"/>
    </location>
</feature>
<feature type="transmembrane region" description="Helical" evidence="1">
    <location>
        <begin position="122"/>
        <end position="144"/>
    </location>
</feature>
<sequence length="184" mass="19604">MSENVEHLETGPAWASALGVVAIVLGVLLVAAHGNEWITQYSIPAVGETVSDLPPADCPQDELEEEGLTVAQCEQMVSNLQSIRVSRPDWFRSSQLVVSAVGTGLAFASILVGAALVNYRRWAAGAAVVVFGALVAVDVVTFVTAVQTGPILRAMYLWDALLWFCLHLMMMLGAIVGAQHEQTA</sequence>
<accession>A0ABU3B434</accession>
<keyword evidence="1" id="KW-1133">Transmembrane helix</keyword>
<reference evidence="2 3" key="1">
    <citation type="submission" date="2023-09" db="EMBL/GenBank/DDBJ databases">
        <authorList>
            <person name="Rey-Velasco X."/>
        </authorList>
    </citation>
    <scope>NUCLEOTIDE SEQUENCE [LARGE SCALE GENOMIC DNA]</scope>
    <source>
        <strain evidence="2 3">P385</strain>
    </source>
</reference>
<keyword evidence="3" id="KW-1185">Reference proteome</keyword>
<comment type="caution">
    <text evidence="2">The sequence shown here is derived from an EMBL/GenBank/DDBJ whole genome shotgun (WGS) entry which is preliminary data.</text>
</comment>
<evidence type="ECO:0000313" key="2">
    <source>
        <dbReference type="EMBL" id="MDT0617216.1"/>
    </source>
</evidence>
<evidence type="ECO:0000313" key="3">
    <source>
        <dbReference type="Proteomes" id="UP001259982"/>
    </source>
</evidence>
<keyword evidence="1" id="KW-0812">Transmembrane</keyword>
<evidence type="ECO:0000256" key="1">
    <source>
        <dbReference type="SAM" id="Phobius"/>
    </source>
</evidence>
<dbReference type="RefSeq" id="WP_311656858.1">
    <property type="nucleotide sequence ID" value="NZ_JAVRHY010000001.1"/>
</dbReference>
<dbReference type="Proteomes" id="UP001259982">
    <property type="component" value="Unassembled WGS sequence"/>
</dbReference>
<feature type="transmembrane region" description="Helical" evidence="1">
    <location>
        <begin position="12"/>
        <end position="32"/>
    </location>
</feature>
<organism evidence="2 3">
    <name type="scientific">Spectribacter acetivorans</name>
    <dbReference type="NCBI Taxonomy" id="3075603"/>
    <lineage>
        <taxon>Bacteria</taxon>
        <taxon>Pseudomonadati</taxon>
        <taxon>Pseudomonadota</taxon>
        <taxon>Gammaproteobacteria</taxon>
        <taxon>Salinisphaerales</taxon>
        <taxon>Salinisphaeraceae</taxon>
        <taxon>Spectribacter</taxon>
    </lineage>
</organism>
<proteinExistence type="predicted"/>
<dbReference type="EMBL" id="JAVRHY010000001">
    <property type="protein sequence ID" value="MDT0617216.1"/>
    <property type="molecule type" value="Genomic_DNA"/>
</dbReference>